<dbReference type="GO" id="GO:0016746">
    <property type="term" value="F:acyltransferase activity"/>
    <property type="evidence" value="ECO:0007669"/>
    <property type="project" value="UniProtKB-KW"/>
</dbReference>
<dbReference type="PROSITE" id="PS00101">
    <property type="entry name" value="HEXAPEP_TRANSFERASES"/>
    <property type="match status" value="1"/>
</dbReference>
<evidence type="ECO:0000313" key="3">
    <source>
        <dbReference type="EMBL" id="MDU0345020.1"/>
    </source>
</evidence>
<organism evidence="3 4">
    <name type="scientific">Microbacterium phycohabitans</name>
    <dbReference type="NCBI Taxonomy" id="3075993"/>
    <lineage>
        <taxon>Bacteria</taxon>
        <taxon>Bacillati</taxon>
        <taxon>Actinomycetota</taxon>
        <taxon>Actinomycetes</taxon>
        <taxon>Micrococcales</taxon>
        <taxon>Microbacteriaceae</taxon>
        <taxon>Microbacterium</taxon>
    </lineage>
</organism>
<comment type="caution">
    <text evidence="3">The sequence shown here is derived from an EMBL/GenBank/DDBJ whole genome shotgun (WGS) entry which is preliminary data.</text>
</comment>
<dbReference type="InterPro" id="IPR001451">
    <property type="entry name" value="Hexapep"/>
</dbReference>
<gene>
    <name evidence="3" type="ORF">RWH44_04835</name>
</gene>
<keyword evidence="4" id="KW-1185">Reference proteome</keyword>
<accession>A0ABU3SJP2</accession>
<sequence>MSTPSARDFSPWTFAAEAPPEERERARAHLAALTGAHPGWRIGDDVFLSEHAGIDPEAFAIGDRSYVATGAYLTGTVSIGADCSINPYAVVRGDVRLGDAVRVGAHTSIIGFNHSFEPGTEVFRQPLTSRGVRIGSDVWIGSHVVVLDGVTVGDQAVLAAGAVVTKDVAPGAIVAGNPARMLRWRVPPAREADPLRTELARFADRARDELPAILDRAGAEGGFRDHPGATSSLRALCDAVELSALLHDAPPRGDDRAGWIERIAAHQRPATGLTTDAATLWDDPDAAYGVLSAGYALDLLGGRFAHPLADVVEADAAGLVARLDSLPWDTDPWRAGHHVDAIGTALHWSGRRRDAIPPGFAEALFGWLALRADPGTGMWGRPGVDGDLRLLVNGFYRAARGTVAQVGLDVSHPEAVVDTVLRHARDDRWMRPDRRDACTVLDIAHPLWLTRATGYRRDEVRTLADDLLRHALTGWHAQAGLSFRLDAGEPSLQGTEMWLAIVWYLADLLECSDALGYRPRGVHRPEPAPR</sequence>
<reference evidence="3 4" key="1">
    <citation type="submission" date="2023-09" db="EMBL/GenBank/DDBJ databases">
        <title>Microbacterium fusihabitans sp. nov., Microbacterium phycihabitans sp. nov., and Microbacterium cervinum sp. nov., isolated from dried seaweeds of beach.</title>
        <authorList>
            <person name="Lee S.D."/>
        </authorList>
    </citation>
    <scope>NUCLEOTIDE SEQUENCE [LARGE SCALE GENOMIC DNA]</scope>
    <source>
        <strain evidence="3 4">KSW2-29</strain>
    </source>
</reference>
<dbReference type="InterPro" id="IPR050179">
    <property type="entry name" value="Trans_hexapeptide_repeat"/>
</dbReference>
<dbReference type="Gene3D" id="2.160.10.10">
    <property type="entry name" value="Hexapeptide repeat proteins"/>
    <property type="match status" value="1"/>
</dbReference>
<dbReference type="Pfam" id="PF00132">
    <property type="entry name" value="Hexapep"/>
    <property type="match status" value="2"/>
</dbReference>
<dbReference type="Proteomes" id="UP001261125">
    <property type="component" value="Unassembled WGS sequence"/>
</dbReference>
<dbReference type="PANTHER" id="PTHR43300">
    <property type="entry name" value="ACETYLTRANSFERASE"/>
    <property type="match status" value="1"/>
</dbReference>
<dbReference type="Pfam" id="PF14602">
    <property type="entry name" value="Hexapep_2"/>
    <property type="match status" value="1"/>
</dbReference>
<keyword evidence="3" id="KW-0012">Acyltransferase</keyword>
<evidence type="ECO:0000256" key="1">
    <source>
        <dbReference type="ARBA" id="ARBA00022679"/>
    </source>
</evidence>
<dbReference type="CDD" id="cd04647">
    <property type="entry name" value="LbH_MAT_like"/>
    <property type="match status" value="1"/>
</dbReference>
<dbReference type="EC" id="2.3.1.-" evidence="3"/>
<evidence type="ECO:0000256" key="2">
    <source>
        <dbReference type="ARBA" id="ARBA00022737"/>
    </source>
</evidence>
<dbReference type="RefSeq" id="WP_316003682.1">
    <property type="nucleotide sequence ID" value="NZ_JAWDIT010000002.1"/>
</dbReference>
<dbReference type="EMBL" id="JAWDIT010000002">
    <property type="protein sequence ID" value="MDU0345020.1"/>
    <property type="molecule type" value="Genomic_DNA"/>
</dbReference>
<name>A0ABU3SJP2_9MICO</name>
<keyword evidence="1 3" id="KW-0808">Transferase</keyword>
<dbReference type="InterPro" id="IPR011004">
    <property type="entry name" value="Trimer_LpxA-like_sf"/>
</dbReference>
<dbReference type="InterPro" id="IPR018357">
    <property type="entry name" value="Hexapep_transf_CS"/>
</dbReference>
<evidence type="ECO:0000313" key="4">
    <source>
        <dbReference type="Proteomes" id="UP001261125"/>
    </source>
</evidence>
<protein>
    <submittedName>
        <fullName evidence="3">Acyltransferase</fullName>
        <ecNumber evidence="3">2.3.1.-</ecNumber>
    </submittedName>
</protein>
<keyword evidence="2" id="KW-0677">Repeat</keyword>
<dbReference type="SUPFAM" id="SSF51161">
    <property type="entry name" value="Trimeric LpxA-like enzymes"/>
    <property type="match status" value="1"/>
</dbReference>
<proteinExistence type="predicted"/>